<feature type="compositionally biased region" description="Low complexity" evidence="4">
    <location>
        <begin position="1"/>
        <end position="18"/>
    </location>
</feature>
<evidence type="ECO:0000256" key="4">
    <source>
        <dbReference type="SAM" id="MobiDB-lite"/>
    </source>
</evidence>
<protein>
    <submittedName>
        <fullName evidence="6">LuxR family transcriptional regulator, maltose regulon positive regulatory protein</fullName>
    </submittedName>
</protein>
<dbReference type="PROSITE" id="PS50043">
    <property type="entry name" value="HTH_LUXR_2"/>
    <property type="match status" value="1"/>
</dbReference>
<dbReference type="InterPro" id="IPR000792">
    <property type="entry name" value="Tscrpt_reg_LuxR_C"/>
</dbReference>
<dbReference type="Gene3D" id="3.40.50.300">
    <property type="entry name" value="P-loop containing nucleotide triphosphate hydrolases"/>
    <property type="match status" value="1"/>
</dbReference>
<keyword evidence="7" id="KW-1185">Reference proteome</keyword>
<accession>A0A1H3DXI0</accession>
<evidence type="ECO:0000256" key="2">
    <source>
        <dbReference type="ARBA" id="ARBA00023125"/>
    </source>
</evidence>
<evidence type="ECO:0000313" key="6">
    <source>
        <dbReference type="EMBL" id="SDX70394.1"/>
    </source>
</evidence>
<evidence type="ECO:0000313" key="7">
    <source>
        <dbReference type="Proteomes" id="UP000243778"/>
    </source>
</evidence>
<organism evidence="6 7">
    <name type="scientific">Pseudomonas kuykendallii</name>
    <dbReference type="NCBI Taxonomy" id="1007099"/>
    <lineage>
        <taxon>Bacteria</taxon>
        <taxon>Pseudomonadati</taxon>
        <taxon>Pseudomonadota</taxon>
        <taxon>Gammaproteobacteria</taxon>
        <taxon>Pseudomonadales</taxon>
        <taxon>Pseudomonadaceae</taxon>
        <taxon>Pseudomonas</taxon>
    </lineage>
</organism>
<dbReference type="Proteomes" id="UP000243778">
    <property type="component" value="Unassembled WGS sequence"/>
</dbReference>
<dbReference type="CDD" id="cd06170">
    <property type="entry name" value="LuxR_C_like"/>
    <property type="match status" value="1"/>
</dbReference>
<dbReference type="Gene3D" id="1.10.10.10">
    <property type="entry name" value="Winged helix-like DNA-binding domain superfamily/Winged helix DNA-binding domain"/>
    <property type="match status" value="1"/>
</dbReference>
<dbReference type="InterPro" id="IPR059106">
    <property type="entry name" value="WHD_MalT"/>
</dbReference>
<dbReference type="Pfam" id="PF00196">
    <property type="entry name" value="GerE"/>
    <property type="match status" value="1"/>
</dbReference>
<dbReference type="InterPro" id="IPR016032">
    <property type="entry name" value="Sig_transdc_resp-reg_C-effctor"/>
</dbReference>
<name>A0A1H3DXI0_9PSED</name>
<dbReference type="EMBL" id="FNNU01000005">
    <property type="protein sequence ID" value="SDX70394.1"/>
    <property type="molecule type" value="Genomic_DNA"/>
</dbReference>
<dbReference type="SUPFAM" id="SSF52540">
    <property type="entry name" value="P-loop containing nucleoside triphosphate hydrolases"/>
    <property type="match status" value="1"/>
</dbReference>
<dbReference type="Gene3D" id="1.25.40.10">
    <property type="entry name" value="Tetratricopeptide repeat domain"/>
    <property type="match status" value="1"/>
</dbReference>
<dbReference type="GO" id="GO:0003677">
    <property type="term" value="F:DNA binding"/>
    <property type="evidence" value="ECO:0007669"/>
    <property type="project" value="UniProtKB-KW"/>
</dbReference>
<proteinExistence type="predicted"/>
<keyword evidence="3" id="KW-0804">Transcription</keyword>
<dbReference type="Pfam" id="PF25873">
    <property type="entry name" value="WHD_MalT"/>
    <property type="match status" value="1"/>
</dbReference>
<feature type="region of interest" description="Disordered" evidence="4">
    <location>
        <begin position="1"/>
        <end position="25"/>
    </location>
</feature>
<gene>
    <name evidence="6" type="ORF">SAMN05216287_3578</name>
</gene>
<dbReference type="AlphaFoldDB" id="A0A1H3DXI0"/>
<dbReference type="PROSITE" id="PS00622">
    <property type="entry name" value="HTH_LUXR_1"/>
    <property type="match status" value="1"/>
</dbReference>
<reference evidence="7" key="1">
    <citation type="submission" date="2016-10" db="EMBL/GenBank/DDBJ databases">
        <authorList>
            <person name="Varghese N."/>
            <person name="Submissions S."/>
        </authorList>
    </citation>
    <scope>NUCLEOTIDE SEQUENCE [LARGE SCALE GENOMIC DNA]</scope>
    <source>
        <strain evidence="7">NRRL B-59562</strain>
    </source>
</reference>
<dbReference type="InterPro" id="IPR027417">
    <property type="entry name" value="P-loop_NTPase"/>
</dbReference>
<dbReference type="RefSeq" id="WP_090230991.1">
    <property type="nucleotide sequence ID" value="NZ_FNNU01000005.1"/>
</dbReference>
<evidence type="ECO:0000256" key="3">
    <source>
        <dbReference type="ARBA" id="ARBA00023163"/>
    </source>
</evidence>
<dbReference type="GO" id="GO:0006355">
    <property type="term" value="P:regulation of DNA-templated transcription"/>
    <property type="evidence" value="ECO:0007669"/>
    <property type="project" value="InterPro"/>
</dbReference>
<dbReference type="OrthoDB" id="1123107at2"/>
<keyword evidence="1" id="KW-0805">Transcription regulation</keyword>
<keyword evidence="2" id="KW-0238">DNA-binding</keyword>
<evidence type="ECO:0000259" key="5">
    <source>
        <dbReference type="PROSITE" id="PS50043"/>
    </source>
</evidence>
<dbReference type="STRING" id="1007099.SAMN05216287_3578"/>
<dbReference type="SUPFAM" id="SSF46894">
    <property type="entry name" value="C-terminal effector domain of the bipartite response regulators"/>
    <property type="match status" value="1"/>
</dbReference>
<dbReference type="SMART" id="SM00421">
    <property type="entry name" value="HTH_LUXR"/>
    <property type="match status" value="1"/>
</dbReference>
<dbReference type="PANTHER" id="PTHR44688">
    <property type="entry name" value="DNA-BINDING TRANSCRIPTIONAL ACTIVATOR DEVR_DOSR"/>
    <property type="match status" value="1"/>
</dbReference>
<feature type="domain" description="HTH luxR-type" evidence="5">
    <location>
        <begin position="830"/>
        <end position="895"/>
    </location>
</feature>
<dbReference type="PANTHER" id="PTHR44688:SF16">
    <property type="entry name" value="DNA-BINDING TRANSCRIPTIONAL ACTIVATOR DEVR_DOSR"/>
    <property type="match status" value="1"/>
</dbReference>
<dbReference type="InterPro" id="IPR011990">
    <property type="entry name" value="TPR-like_helical_dom_sf"/>
</dbReference>
<evidence type="ECO:0000256" key="1">
    <source>
        <dbReference type="ARBA" id="ARBA00023015"/>
    </source>
</evidence>
<dbReference type="InterPro" id="IPR036388">
    <property type="entry name" value="WH-like_DNA-bd_sf"/>
</dbReference>
<sequence>MDAVLDPASSSLSRSKLLPPQPSASLPRPHLQALLGAPSARLVLFRAPAGFGKTTALAELAASRSAEGYASAWYSLGEGDDDPLHFLTQLIAALRSAFPGIGADALSYLRNTMQVPVAAVVESLLADLSEQRQPLLLVIDDVHLIQDPDLLAALNRMVLLGPPGFVLALGSRSLPALRLASLRAKGLLLEIGSDELRLSLEETGEYLRSAGLCVDTATVAALHAQTEGWLAGVHLASLWLHNRSDDAPMPRNVSELAVGDYLLSTVFEQLPEPLQEQLLALAVANQLSGELAGALTGCDDGQALLEELEQRQLFLEPLDRARHWYRFHHLFADFLRARLRQRDPERLKHLHFNASLWFTNHHMQNLAIEHACLAEDPEMLAALVDGCGLELINRGQLSQIYRWRQQIPDAIAERYPVLVLASVWEKAAGQSLPEAKRLLDELLQRWDAGEGEPLQQGYLAAMAVKALIALQKDELALCVELAGKVEAQLGQHAAFLEVALLVVGALAQVMLARPEAARHLLALAQQRNHFLEGRYLAMQLSNVEVLLALEQGCTRQAQLLSERLRGRLMPWFGDRSRALALPAITESLIAYQQARYDGLEERLGRALRQVDVINPIDLYAQGLLFLSRLQRARNQTCEALESLVLLQGLAVRNQSWRFQAQAVADEIALILQQPAADRIRRAEQRLKSLDWERHAAHYAAQPFNPVRWSLGVSRVRLQQARGQYSEALHEIAQLRELLQPGWHGVQRLRLEILAALSHQRLGYQERALSTLVQCLIDAEREGLRSLFIEEGEAIRQMLQQLEVTERQPALQGFIRGLLTVWPGSPARETVESPGDDLTDREMEVIRLAATGMSNEEIGIRLALALGTVKWHLHNIYDKLKVRNRTHAIRRARELELLDA</sequence>
<dbReference type="PRINTS" id="PR00038">
    <property type="entry name" value="HTHLUXR"/>
</dbReference>